<dbReference type="InterPro" id="IPR011542">
    <property type="entry name" value="SUF_FeS_clus_asmbl_SufD"/>
</dbReference>
<dbReference type="Pfam" id="PF01458">
    <property type="entry name" value="SUFBD_core"/>
    <property type="match status" value="1"/>
</dbReference>
<dbReference type="Pfam" id="PF19295">
    <property type="entry name" value="SufBD_N"/>
    <property type="match status" value="1"/>
</dbReference>
<organism evidence="3">
    <name type="scientific">gut metagenome</name>
    <dbReference type="NCBI Taxonomy" id="749906"/>
    <lineage>
        <taxon>unclassified sequences</taxon>
        <taxon>metagenomes</taxon>
        <taxon>organismal metagenomes</taxon>
    </lineage>
</organism>
<dbReference type="NCBIfam" id="TIGR01981">
    <property type="entry name" value="sufD"/>
    <property type="match status" value="1"/>
</dbReference>
<comment type="caution">
    <text evidence="3">The sequence shown here is derived from an EMBL/GenBank/DDBJ whole genome shotgun (WGS) entry which is preliminary data.</text>
</comment>
<evidence type="ECO:0000259" key="1">
    <source>
        <dbReference type="Pfam" id="PF01458"/>
    </source>
</evidence>
<evidence type="ECO:0000313" key="3">
    <source>
        <dbReference type="EMBL" id="EJX08220.1"/>
    </source>
</evidence>
<dbReference type="PANTHER" id="PTHR43575:SF1">
    <property type="entry name" value="PROTEIN ABCI7, CHLOROPLASTIC"/>
    <property type="match status" value="1"/>
</dbReference>
<sequence>MRPEQQYIDLFSQTEAMICRHSAEVLNAPRAAAFADFERLGFPTRKQEKYKYTDISKFFEPDYGLNLNRLDIPVNPYEVFKCDVPNMSTSLYFVVNDAFCKVTPPAALPEGVIFGSLKEVAEAHPELIRKYYGQLADTSKDGVTAFNTTFAQDGVFLYVPKNVVVEKPIQLVNILRADVNFMVNRRVLVVLEEGSQARLLVCDHAMDNVNFLATQVIEVFVGERAVFDLYELEETHTSTVRISNLYVKQEASSNVLLNGMTLYNGTTRNTTEVLLAGEGAEVNLCGMAIEDKNQHVDNHTKIDHAVSCCTSNELFKYVLDDHAVGAFAGLVLVRPDAQHTVSQQTNRNLCATRDARMYAQPQLEIYADDVKCSHGATVGQLDEAALFYMQQRGISLHEARLLLMFAFVNEVIDTIRMDALKERLHLLVEKRFRGELNKCKSCKICK</sequence>
<gene>
    <name evidence="3" type="ORF">EVA_03666</name>
</gene>
<dbReference type="InterPro" id="IPR055346">
    <property type="entry name" value="Fe-S_cluster_assembly_SufBD"/>
</dbReference>
<evidence type="ECO:0000259" key="2">
    <source>
        <dbReference type="Pfam" id="PF19295"/>
    </source>
</evidence>
<protein>
    <submittedName>
        <fullName evidence="3">FeS assembly protein SufD</fullName>
    </submittedName>
</protein>
<accession>J9H3I0</accession>
<name>J9H3I0_9ZZZZ</name>
<feature type="domain" description="SUF system FeS cluster assembly SufBD core" evidence="1">
    <location>
        <begin position="180"/>
        <end position="407"/>
    </location>
</feature>
<dbReference type="InterPro" id="IPR045595">
    <property type="entry name" value="SufBD_N"/>
</dbReference>
<dbReference type="AlphaFoldDB" id="J9H3I0"/>
<proteinExistence type="predicted"/>
<dbReference type="InterPro" id="IPR037284">
    <property type="entry name" value="SUF_FeS_clus_asmbl_SufBD_sf"/>
</dbReference>
<dbReference type="GO" id="GO:0016226">
    <property type="term" value="P:iron-sulfur cluster assembly"/>
    <property type="evidence" value="ECO:0007669"/>
    <property type="project" value="InterPro"/>
</dbReference>
<dbReference type="InterPro" id="IPR000825">
    <property type="entry name" value="SUF_FeS_clus_asmbl_SufBD_core"/>
</dbReference>
<reference evidence="3" key="1">
    <citation type="journal article" date="2012" name="PLoS ONE">
        <title>Gene sets for utilization of primary and secondary nutrition supplies in the distal gut of endangered iberian lynx.</title>
        <authorList>
            <person name="Alcaide M."/>
            <person name="Messina E."/>
            <person name="Richter M."/>
            <person name="Bargiela R."/>
            <person name="Peplies J."/>
            <person name="Huws S.A."/>
            <person name="Newbold C.J."/>
            <person name="Golyshin P.N."/>
            <person name="Simon M.A."/>
            <person name="Lopez G."/>
            <person name="Yakimov M.M."/>
            <person name="Ferrer M."/>
        </authorList>
    </citation>
    <scope>NUCLEOTIDE SEQUENCE</scope>
</reference>
<dbReference type="SUPFAM" id="SSF101960">
    <property type="entry name" value="Stabilizer of iron transporter SufD"/>
    <property type="match status" value="1"/>
</dbReference>
<dbReference type="EMBL" id="AMCI01000674">
    <property type="protein sequence ID" value="EJX08220.1"/>
    <property type="molecule type" value="Genomic_DNA"/>
</dbReference>
<dbReference type="PANTHER" id="PTHR43575">
    <property type="entry name" value="PROTEIN ABCI7, CHLOROPLASTIC"/>
    <property type="match status" value="1"/>
</dbReference>
<feature type="domain" description="SUF system FeS cluster assembly SufBD N-terminal" evidence="2">
    <location>
        <begin position="1"/>
        <end position="171"/>
    </location>
</feature>